<organism evidence="1 2">
    <name type="scientific">Muraenolepis orangiensis</name>
    <name type="common">Patagonian moray cod</name>
    <dbReference type="NCBI Taxonomy" id="630683"/>
    <lineage>
        <taxon>Eukaryota</taxon>
        <taxon>Metazoa</taxon>
        <taxon>Chordata</taxon>
        <taxon>Craniata</taxon>
        <taxon>Vertebrata</taxon>
        <taxon>Euteleostomi</taxon>
        <taxon>Actinopterygii</taxon>
        <taxon>Neopterygii</taxon>
        <taxon>Teleostei</taxon>
        <taxon>Neoteleostei</taxon>
        <taxon>Acanthomorphata</taxon>
        <taxon>Zeiogadaria</taxon>
        <taxon>Gadariae</taxon>
        <taxon>Gadiformes</taxon>
        <taxon>Muraenolepidoidei</taxon>
        <taxon>Muraenolepididae</taxon>
        <taxon>Muraenolepis</taxon>
    </lineage>
</organism>
<proteinExistence type="predicted"/>
<keyword evidence="2" id="KW-1185">Reference proteome</keyword>
<name>A0A9Q0EE39_9TELE</name>
<sequence length="67" mass="6788">MDATAGDKLSAESRLGAWLRNQHVMSVIGCGAAECDGDDGADAPRSVWSEESAAAGASRGALALLQI</sequence>
<gene>
    <name evidence="1" type="ORF">NHX12_026955</name>
</gene>
<comment type="caution">
    <text evidence="1">The sequence shown here is derived from an EMBL/GenBank/DDBJ whole genome shotgun (WGS) entry which is preliminary data.</text>
</comment>
<evidence type="ECO:0000313" key="1">
    <source>
        <dbReference type="EMBL" id="KAJ3604904.1"/>
    </source>
</evidence>
<dbReference type="EMBL" id="JANIIK010000043">
    <property type="protein sequence ID" value="KAJ3604904.1"/>
    <property type="molecule type" value="Genomic_DNA"/>
</dbReference>
<dbReference type="AlphaFoldDB" id="A0A9Q0EE39"/>
<protein>
    <submittedName>
        <fullName evidence="1">Uncharacterized protein</fullName>
    </submittedName>
</protein>
<reference evidence="1" key="1">
    <citation type="submission" date="2022-07" db="EMBL/GenBank/DDBJ databases">
        <title>Chromosome-level genome of Muraenolepis orangiensis.</title>
        <authorList>
            <person name="Kim J."/>
        </authorList>
    </citation>
    <scope>NUCLEOTIDE SEQUENCE</scope>
    <source>
        <strain evidence="1">KU_S4_2022</strain>
        <tissue evidence="1">Muscle</tissue>
    </source>
</reference>
<accession>A0A9Q0EE39</accession>
<dbReference type="Proteomes" id="UP001148018">
    <property type="component" value="Unassembled WGS sequence"/>
</dbReference>
<evidence type="ECO:0000313" key="2">
    <source>
        <dbReference type="Proteomes" id="UP001148018"/>
    </source>
</evidence>